<dbReference type="Pfam" id="PF00005">
    <property type="entry name" value="ABC_tran"/>
    <property type="match status" value="1"/>
</dbReference>
<dbReference type="Proteomes" id="UP000718571">
    <property type="component" value="Unassembled WGS sequence"/>
</dbReference>
<reference evidence="10 11" key="1">
    <citation type="submission" date="2020-09" db="EMBL/GenBank/DDBJ databases">
        <title>Genomic characterization of a novel Parvarchaeota family in acid mine drainage sediments.</title>
        <authorList>
            <person name="Luo Z.-H."/>
        </authorList>
    </citation>
    <scope>NUCLEOTIDE SEQUENCE [LARGE SCALE GENOMIC DNA]</scope>
    <source>
        <strain evidence="10">MAS1_bins.189</strain>
    </source>
</reference>
<dbReference type="InterPro" id="IPR003439">
    <property type="entry name" value="ABC_transporter-like_ATP-bd"/>
</dbReference>
<gene>
    <name evidence="10" type="ORF">IHE51_02445</name>
</gene>
<evidence type="ECO:0000256" key="5">
    <source>
        <dbReference type="ARBA" id="ARBA00022840"/>
    </source>
</evidence>
<evidence type="ECO:0000256" key="8">
    <source>
        <dbReference type="ARBA" id="ARBA00049985"/>
    </source>
</evidence>
<dbReference type="SMART" id="SM00382">
    <property type="entry name" value="AAA"/>
    <property type="match status" value="1"/>
</dbReference>
<dbReference type="InterPro" id="IPR025302">
    <property type="entry name" value="DrrA1/2-like_C"/>
</dbReference>
<feature type="domain" description="ABC transporter" evidence="9">
    <location>
        <begin position="6"/>
        <end position="237"/>
    </location>
</feature>
<evidence type="ECO:0000256" key="3">
    <source>
        <dbReference type="ARBA" id="ARBA00022475"/>
    </source>
</evidence>
<protein>
    <submittedName>
        <fullName evidence="10">ATP-binding cassette domain-containing protein</fullName>
    </submittedName>
</protein>
<evidence type="ECO:0000256" key="1">
    <source>
        <dbReference type="ARBA" id="ARBA00004413"/>
    </source>
</evidence>
<dbReference type="AlphaFoldDB" id="A0A8T3UVN9"/>
<keyword evidence="3" id="KW-1003">Cell membrane</keyword>
<dbReference type="InterPro" id="IPR005894">
    <property type="entry name" value="DrrA"/>
</dbReference>
<dbReference type="FunFam" id="3.40.50.300:FF:000589">
    <property type="entry name" value="ABC transporter, ATP-binding subunit"/>
    <property type="match status" value="1"/>
</dbReference>
<dbReference type="GO" id="GO:0043215">
    <property type="term" value="P:daunorubicin transport"/>
    <property type="evidence" value="ECO:0007669"/>
    <property type="project" value="InterPro"/>
</dbReference>
<dbReference type="GO" id="GO:0005886">
    <property type="term" value="C:plasma membrane"/>
    <property type="evidence" value="ECO:0007669"/>
    <property type="project" value="UniProtKB-SubCell"/>
</dbReference>
<name>A0A8T3UVN9_9ARCH</name>
<dbReference type="GO" id="GO:1900753">
    <property type="term" value="P:doxorubicin transport"/>
    <property type="evidence" value="ECO:0007669"/>
    <property type="project" value="InterPro"/>
</dbReference>
<dbReference type="PROSITE" id="PS50893">
    <property type="entry name" value="ABC_TRANSPORTER_2"/>
    <property type="match status" value="1"/>
</dbReference>
<dbReference type="InterPro" id="IPR017871">
    <property type="entry name" value="ABC_transporter-like_CS"/>
</dbReference>
<keyword evidence="5 10" id="KW-0067">ATP-binding</keyword>
<dbReference type="Pfam" id="PF13732">
    <property type="entry name" value="DrrA1-3_C"/>
    <property type="match status" value="1"/>
</dbReference>
<dbReference type="EMBL" id="JADFAR010000030">
    <property type="protein sequence ID" value="MBE5728696.1"/>
    <property type="molecule type" value="Genomic_DNA"/>
</dbReference>
<dbReference type="PANTHER" id="PTHR43582:SF2">
    <property type="entry name" value="LINEARMYCIN RESISTANCE ATP-BINDING PROTEIN LNRL"/>
    <property type="match status" value="1"/>
</dbReference>
<organism evidence="10 11">
    <name type="scientific">Candidatus Acidifodinimicrobium mancum</name>
    <dbReference type="NCBI Taxonomy" id="2898728"/>
    <lineage>
        <taxon>Archaea</taxon>
        <taxon>Candidatus Parvarchaeota</taxon>
        <taxon>Candidatus Acidifodinimicrobiaceae</taxon>
        <taxon>Candidatus Acidifodinimicrobium</taxon>
    </lineage>
</organism>
<evidence type="ECO:0000256" key="7">
    <source>
        <dbReference type="ARBA" id="ARBA00023136"/>
    </source>
</evidence>
<dbReference type="Gene3D" id="3.40.50.300">
    <property type="entry name" value="P-loop containing nucleotide triphosphate hydrolases"/>
    <property type="match status" value="1"/>
</dbReference>
<evidence type="ECO:0000313" key="10">
    <source>
        <dbReference type="EMBL" id="MBE5728696.1"/>
    </source>
</evidence>
<keyword evidence="7" id="KW-0472">Membrane</keyword>
<evidence type="ECO:0000259" key="9">
    <source>
        <dbReference type="PROSITE" id="PS50893"/>
    </source>
</evidence>
<dbReference type="GO" id="GO:0016887">
    <property type="term" value="F:ATP hydrolysis activity"/>
    <property type="evidence" value="ECO:0007669"/>
    <property type="project" value="InterPro"/>
</dbReference>
<evidence type="ECO:0000256" key="4">
    <source>
        <dbReference type="ARBA" id="ARBA00022741"/>
    </source>
</evidence>
<keyword evidence="2" id="KW-0813">Transport</keyword>
<comment type="subcellular location">
    <subcellularLocation>
        <location evidence="1">Cell membrane</location>
        <topology evidence="1">Peripheral membrane protein</topology>
        <orientation evidence="1">Cytoplasmic side</orientation>
    </subcellularLocation>
</comment>
<evidence type="ECO:0000313" key="11">
    <source>
        <dbReference type="Proteomes" id="UP000718571"/>
    </source>
</evidence>
<dbReference type="InterPro" id="IPR027417">
    <property type="entry name" value="P-loop_NTPase"/>
</dbReference>
<comment type="similarity">
    <text evidence="8">Belongs to the ABC transporter superfamily. Drug exporter-1 (DrugE1) (TC 3.A.1.105) family.</text>
</comment>
<accession>A0A8T3UVN9</accession>
<dbReference type="InterPro" id="IPR003593">
    <property type="entry name" value="AAA+_ATPase"/>
</dbReference>
<keyword evidence="6" id="KW-1278">Translocase</keyword>
<comment type="caution">
    <text evidence="10">The sequence shown here is derived from an EMBL/GenBank/DDBJ whole genome shotgun (WGS) entry which is preliminary data.</text>
</comment>
<proteinExistence type="inferred from homology"/>
<dbReference type="GO" id="GO:0005524">
    <property type="term" value="F:ATP binding"/>
    <property type="evidence" value="ECO:0007669"/>
    <property type="project" value="UniProtKB-KW"/>
</dbReference>
<evidence type="ECO:0000256" key="2">
    <source>
        <dbReference type="ARBA" id="ARBA00022448"/>
    </source>
</evidence>
<dbReference type="PROSITE" id="PS00211">
    <property type="entry name" value="ABC_TRANSPORTER_1"/>
    <property type="match status" value="1"/>
</dbReference>
<sequence>MQSKVIEVNDLSKSFKSLKAVNGISFSVYEGEIFGFLGPNGAGKSTTIKMLTTLISPSSGNANVLGHSITKEPNIVRSMIGVVPQEYTADEDLTGYDNLLLIADLYGLPRAVSKKRIADLLSVVELSKAARRKVSTYSGGMRRRLELAIGLINHPKVLFLDEPTLGLDVQTRSVVWKYIREMKSRYKMTLFLTTHYLEEADSLCNRIAIIDHGNIIKIGTPDELKQSIGGDIIELSIKNSSSKVLNRIKSTAGVLEVKKISDYYRIKTRKSEELAPKLISMLSKNGYTVDKLSLKKPSLDEVYLDYTGRSLRDEESSGEDVAAMRRTIRMSRS</sequence>
<keyword evidence="4" id="KW-0547">Nucleotide-binding</keyword>
<evidence type="ECO:0000256" key="6">
    <source>
        <dbReference type="ARBA" id="ARBA00022967"/>
    </source>
</evidence>
<dbReference type="NCBIfam" id="TIGR01188">
    <property type="entry name" value="drrA"/>
    <property type="match status" value="1"/>
</dbReference>
<dbReference type="PANTHER" id="PTHR43582">
    <property type="entry name" value="LINEARMYCIN RESISTANCE ATP-BINDING PROTEIN LNRL"/>
    <property type="match status" value="1"/>
</dbReference>
<dbReference type="SUPFAM" id="SSF52540">
    <property type="entry name" value="P-loop containing nucleoside triphosphate hydrolases"/>
    <property type="match status" value="1"/>
</dbReference>